<keyword evidence="3" id="KW-0067">ATP-binding</keyword>
<name>A0A6G1EXM7_9ORYZ</name>
<sequence length="265" mass="28712">MDVVVFILLLMLGLGVTPLAVTATSHDGGVFCDNLRPCGECVADTFRTFNEQCAVNNKAGIIYFSGRCTCGYSSMNFLGPYNATDQNDEPFEMWNINNITGDAENVRFIAGLIHELLAETVERAASAARRLATGVLDTGRTFPLVYSLAQCTPDMSAGDCLACLRRLTGMINSTMAVRMGGQMHVVRCYFRYEAYVFYDGQPIVRLSGAVAPPPAPVLEATSNFSEENKLGQGGFGAVYKGQFSDGMELAVKRLASHSGQETIEH</sequence>
<evidence type="ECO:0000313" key="7">
    <source>
        <dbReference type="EMBL" id="KAF0929322.1"/>
    </source>
</evidence>
<evidence type="ECO:0000256" key="4">
    <source>
        <dbReference type="SAM" id="SignalP"/>
    </source>
</evidence>
<feature type="binding site" evidence="3">
    <location>
        <position position="252"/>
    </location>
    <ligand>
        <name>ATP</name>
        <dbReference type="ChEBI" id="CHEBI:30616"/>
    </ligand>
</feature>
<reference evidence="7 8" key="1">
    <citation type="submission" date="2019-11" db="EMBL/GenBank/DDBJ databases">
        <title>Whole genome sequence of Oryza granulata.</title>
        <authorList>
            <person name="Li W."/>
        </authorList>
    </citation>
    <scope>NUCLEOTIDE SEQUENCE [LARGE SCALE GENOMIC DNA]</scope>
    <source>
        <strain evidence="8">cv. Menghai</strain>
        <tissue evidence="7">Leaf</tissue>
    </source>
</reference>
<dbReference type="GO" id="GO:0004672">
    <property type="term" value="F:protein kinase activity"/>
    <property type="evidence" value="ECO:0007669"/>
    <property type="project" value="InterPro"/>
</dbReference>
<dbReference type="Proteomes" id="UP000479710">
    <property type="component" value="Unassembled WGS sequence"/>
</dbReference>
<proteinExistence type="predicted"/>
<dbReference type="GO" id="GO:0005524">
    <property type="term" value="F:ATP binding"/>
    <property type="evidence" value="ECO:0007669"/>
    <property type="project" value="UniProtKB-UniRule"/>
</dbReference>
<dbReference type="CDD" id="cd23509">
    <property type="entry name" value="Gnk2-like"/>
    <property type="match status" value="1"/>
</dbReference>
<dbReference type="InterPro" id="IPR002902">
    <property type="entry name" value="GNK2"/>
</dbReference>
<feature type="signal peptide" evidence="4">
    <location>
        <begin position="1"/>
        <end position="23"/>
    </location>
</feature>
<evidence type="ECO:0000256" key="2">
    <source>
        <dbReference type="ARBA" id="ARBA00022737"/>
    </source>
</evidence>
<dbReference type="EMBL" id="SPHZ02000002">
    <property type="protein sequence ID" value="KAF0929322.1"/>
    <property type="molecule type" value="Genomic_DNA"/>
</dbReference>
<evidence type="ECO:0000259" key="6">
    <source>
        <dbReference type="PROSITE" id="PS51473"/>
    </source>
</evidence>
<feature type="domain" description="Gnk2-homologous" evidence="6">
    <location>
        <begin position="87"/>
        <end position="197"/>
    </location>
</feature>
<accession>A0A6G1EXM7</accession>
<dbReference type="InterPro" id="IPR038408">
    <property type="entry name" value="GNK2_sf"/>
</dbReference>
<dbReference type="PROSITE" id="PS50011">
    <property type="entry name" value="PROTEIN_KINASE_DOM"/>
    <property type="match status" value="1"/>
</dbReference>
<feature type="domain" description="Protein kinase" evidence="5">
    <location>
        <begin position="224"/>
        <end position="265"/>
    </location>
</feature>
<keyword evidence="2" id="KW-0677">Repeat</keyword>
<comment type="caution">
    <text evidence="7">The sequence shown here is derived from an EMBL/GenBank/DDBJ whole genome shotgun (WGS) entry which is preliminary data.</text>
</comment>
<keyword evidence="1 4" id="KW-0732">Signal</keyword>
<dbReference type="PANTHER" id="PTHR32099:SF106">
    <property type="entry name" value="GNK2-HOMOLOGOUS DOMAIN-CONTAINING PROTEIN"/>
    <property type="match status" value="1"/>
</dbReference>
<evidence type="ECO:0000313" key="8">
    <source>
        <dbReference type="Proteomes" id="UP000479710"/>
    </source>
</evidence>
<dbReference type="InterPro" id="IPR011009">
    <property type="entry name" value="Kinase-like_dom_sf"/>
</dbReference>
<dbReference type="FunFam" id="3.30.430.20:FF:000021">
    <property type="entry name" value="Protein kinase domain containing protein, expressed"/>
    <property type="match status" value="1"/>
</dbReference>
<dbReference type="Pfam" id="PF01657">
    <property type="entry name" value="Stress-antifung"/>
    <property type="match status" value="1"/>
</dbReference>
<dbReference type="PROSITE" id="PS51473">
    <property type="entry name" value="GNK2"/>
    <property type="match status" value="1"/>
</dbReference>
<dbReference type="Gene3D" id="3.30.200.20">
    <property type="entry name" value="Phosphorylase Kinase, domain 1"/>
    <property type="match status" value="1"/>
</dbReference>
<dbReference type="PANTHER" id="PTHR32099">
    <property type="entry name" value="CYSTEINE-RICH REPEAT SECRETORY PROTEIN"/>
    <property type="match status" value="1"/>
</dbReference>
<keyword evidence="8" id="KW-1185">Reference proteome</keyword>
<evidence type="ECO:0000259" key="5">
    <source>
        <dbReference type="PROSITE" id="PS50011"/>
    </source>
</evidence>
<gene>
    <name evidence="7" type="ORF">E2562_019905</name>
</gene>
<dbReference type="InterPro" id="IPR000719">
    <property type="entry name" value="Prot_kinase_dom"/>
</dbReference>
<evidence type="ECO:0000256" key="3">
    <source>
        <dbReference type="PROSITE-ProRule" id="PRU10141"/>
    </source>
</evidence>
<dbReference type="PROSITE" id="PS00107">
    <property type="entry name" value="PROTEIN_KINASE_ATP"/>
    <property type="match status" value="1"/>
</dbReference>
<dbReference type="InterPro" id="IPR017441">
    <property type="entry name" value="Protein_kinase_ATP_BS"/>
</dbReference>
<protein>
    <recommendedName>
        <fullName evidence="9">Gnk2-homologous domain-containing protein</fullName>
    </recommendedName>
</protein>
<evidence type="ECO:0008006" key="9">
    <source>
        <dbReference type="Google" id="ProtNLM"/>
    </source>
</evidence>
<organism evidence="7 8">
    <name type="scientific">Oryza meyeriana var. granulata</name>
    <dbReference type="NCBI Taxonomy" id="110450"/>
    <lineage>
        <taxon>Eukaryota</taxon>
        <taxon>Viridiplantae</taxon>
        <taxon>Streptophyta</taxon>
        <taxon>Embryophyta</taxon>
        <taxon>Tracheophyta</taxon>
        <taxon>Spermatophyta</taxon>
        <taxon>Magnoliopsida</taxon>
        <taxon>Liliopsida</taxon>
        <taxon>Poales</taxon>
        <taxon>Poaceae</taxon>
        <taxon>BOP clade</taxon>
        <taxon>Oryzoideae</taxon>
        <taxon>Oryzeae</taxon>
        <taxon>Oryzinae</taxon>
        <taxon>Oryza</taxon>
        <taxon>Oryza meyeriana</taxon>
    </lineage>
</organism>
<feature type="chain" id="PRO_5026276471" description="Gnk2-homologous domain-containing protein" evidence="4">
    <location>
        <begin position="24"/>
        <end position="265"/>
    </location>
</feature>
<keyword evidence="3" id="KW-0547">Nucleotide-binding</keyword>
<dbReference type="SUPFAM" id="SSF56112">
    <property type="entry name" value="Protein kinase-like (PK-like)"/>
    <property type="match status" value="1"/>
</dbReference>
<dbReference type="Gene3D" id="3.30.430.20">
    <property type="entry name" value="Gnk2 domain, C-X8-C-X2-C motif"/>
    <property type="match status" value="1"/>
</dbReference>
<evidence type="ECO:0000256" key="1">
    <source>
        <dbReference type="ARBA" id="ARBA00022729"/>
    </source>
</evidence>
<dbReference type="AlphaFoldDB" id="A0A6G1EXM7"/>
<dbReference type="OrthoDB" id="688403at2759"/>